<sequence>MVNELVWFGHSFRGDVCWPRVGAKLVRGSQFLSANHFRKLQSEPMDQSEESLQKLVSEYQELNDSAIDEITHRLPTALELSRSIASNRPLVIRSYAGLQVAPSSAEDGQYHRLQPSEEWTDSKLIQKLGDKLITVARTPYGNADSIVDGKYFVEPAYEKVTMADFLAELRATEGSMSQDPLANTSTTDNAQSAGPRGDVVYLQSQDGNLSKELLPLLPDVGTDVPIASQALGTNQPDAVNLWIGDDRSVTSLHNDPYENFYLIIEGSKTFTLFPPVENYCMHEGNYISSKYHWDELQQKWMIVPKQPDKEQTVPWIPVDPLKPDYTNYPRFRFARPMSVTLHQGDLLYLPSLWYHHVQAHKTTPNSLIIACNWWYDMNYEGAHYALFSYLRRQVLALDKPGHSELTPEEDGIGNN</sequence>
<dbReference type="Gene3D" id="2.60.120.10">
    <property type="entry name" value="Jelly Rolls"/>
    <property type="match status" value="1"/>
</dbReference>
<dbReference type="EMBL" id="AJIL01000233">
    <property type="protein sequence ID" value="KNE90852.1"/>
    <property type="molecule type" value="Genomic_DNA"/>
</dbReference>
<dbReference type="PANTHER" id="PTHR12461:SF99">
    <property type="entry name" value="BIFUNCTIONAL PEPTIDASE AND (3S)-LYSYL HYDROXYLASE JMJD7"/>
    <property type="match status" value="1"/>
</dbReference>
<dbReference type="SUPFAM" id="SSF51197">
    <property type="entry name" value="Clavaminate synthase-like"/>
    <property type="match status" value="1"/>
</dbReference>
<dbReference type="Pfam" id="PF13621">
    <property type="entry name" value="Cupin_8"/>
    <property type="match status" value="1"/>
</dbReference>
<feature type="domain" description="JmjC" evidence="2">
    <location>
        <begin position="198"/>
        <end position="390"/>
    </location>
</feature>
<dbReference type="Proteomes" id="UP000054564">
    <property type="component" value="Unassembled WGS sequence"/>
</dbReference>
<proteinExistence type="predicted"/>
<dbReference type="InterPro" id="IPR014710">
    <property type="entry name" value="RmlC-like_jellyroll"/>
</dbReference>
<feature type="compositionally biased region" description="Polar residues" evidence="1">
    <location>
        <begin position="176"/>
        <end position="192"/>
    </location>
</feature>
<dbReference type="AlphaFoldDB" id="A0A0L0UUY2"/>
<evidence type="ECO:0000313" key="3">
    <source>
        <dbReference type="EMBL" id="KNE90852.1"/>
    </source>
</evidence>
<name>A0A0L0UUY2_9BASI</name>
<dbReference type="PANTHER" id="PTHR12461">
    <property type="entry name" value="HYPOXIA-INDUCIBLE FACTOR 1 ALPHA INHIBITOR-RELATED"/>
    <property type="match status" value="1"/>
</dbReference>
<organism evidence="3 4">
    <name type="scientific">Puccinia striiformis f. sp. tritici PST-78</name>
    <dbReference type="NCBI Taxonomy" id="1165861"/>
    <lineage>
        <taxon>Eukaryota</taxon>
        <taxon>Fungi</taxon>
        <taxon>Dikarya</taxon>
        <taxon>Basidiomycota</taxon>
        <taxon>Pucciniomycotina</taxon>
        <taxon>Pucciniomycetes</taxon>
        <taxon>Pucciniales</taxon>
        <taxon>Pucciniaceae</taxon>
        <taxon>Puccinia</taxon>
    </lineage>
</organism>
<dbReference type="PROSITE" id="PS51184">
    <property type="entry name" value="JMJC"/>
    <property type="match status" value="1"/>
</dbReference>
<evidence type="ECO:0000256" key="1">
    <source>
        <dbReference type="SAM" id="MobiDB-lite"/>
    </source>
</evidence>
<dbReference type="InterPro" id="IPR003347">
    <property type="entry name" value="JmjC_dom"/>
</dbReference>
<dbReference type="STRING" id="1165861.A0A0L0UUY2"/>
<protein>
    <recommendedName>
        <fullName evidence="2">JmjC domain-containing protein</fullName>
    </recommendedName>
</protein>
<evidence type="ECO:0000259" key="2">
    <source>
        <dbReference type="PROSITE" id="PS51184"/>
    </source>
</evidence>
<accession>A0A0L0UUY2</accession>
<gene>
    <name evidence="3" type="ORF">PSTG_15718</name>
</gene>
<feature type="region of interest" description="Disordered" evidence="1">
    <location>
        <begin position="176"/>
        <end position="196"/>
    </location>
</feature>
<evidence type="ECO:0000313" key="4">
    <source>
        <dbReference type="Proteomes" id="UP000054564"/>
    </source>
</evidence>
<keyword evidence="4" id="KW-1185">Reference proteome</keyword>
<comment type="caution">
    <text evidence="3">The sequence shown here is derived from an EMBL/GenBank/DDBJ whole genome shotgun (WGS) entry which is preliminary data.</text>
</comment>
<reference evidence="4" key="1">
    <citation type="submission" date="2014-03" db="EMBL/GenBank/DDBJ databases">
        <title>The Genome Sequence of Puccinia striiformis f. sp. tritici PST-78.</title>
        <authorList>
            <consortium name="The Broad Institute Genome Sequencing Platform"/>
            <person name="Cuomo C."/>
            <person name="Hulbert S."/>
            <person name="Chen X."/>
            <person name="Walker B."/>
            <person name="Young S.K."/>
            <person name="Zeng Q."/>
            <person name="Gargeya S."/>
            <person name="Fitzgerald M."/>
            <person name="Haas B."/>
            <person name="Abouelleil A."/>
            <person name="Alvarado L."/>
            <person name="Arachchi H.M."/>
            <person name="Berlin A.M."/>
            <person name="Chapman S.B."/>
            <person name="Goldberg J."/>
            <person name="Griggs A."/>
            <person name="Gujja S."/>
            <person name="Hansen M."/>
            <person name="Howarth C."/>
            <person name="Imamovic A."/>
            <person name="Larimer J."/>
            <person name="McCowan C."/>
            <person name="Montmayeur A."/>
            <person name="Murphy C."/>
            <person name="Neiman D."/>
            <person name="Pearson M."/>
            <person name="Priest M."/>
            <person name="Roberts A."/>
            <person name="Saif S."/>
            <person name="Shea T."/>
            <person name="Sisk P."/>
            <person name="Sykes S."/>
            <person name="Wortman J."/>
            <person name="Nusbaum C."/>
            <person name="Birren B."/>
        </authorList>
    </citation>
    <scope>NUCLEOTIDE SEQUENCE [LARGE SCALE GENOMIC DNA]</scope>
    <source>
        <strain evidence="4">race PST-78</strain>
    </source>
</reference>
<dbReference type="InterPro" id="IPR041667">
    <property type="entry name" value="Cupin_8"/>
</dbReference>
<dbReference type="SMART" id="SM00558">
    <property type="entry name" value="JmjC"/>
    <property type="match status" value="1"/>
</dbReference>
<dbReference type="OrthoDB" id="424465at2759"/>